<sequence length="175" mass="19187">MNGLTVRDMTVRDIRAVSTIRVTGWKAAYSGLVPTSYLDGLSVEADAEWRTKTFAADPLVQNVVAEDDRDVVGWGVLGPCRDDDAENEAGEIYALYVAPARIGTGAGRTLMDALIARAGEAGFATLTLWVIAGNRRARRFYERAGFRFDGTRADWPVEDTSVPEVRYARTVADPR</sequence>
<evidence type="ECO:0000313" key="5">
    <source>
        <dbReference type="Proteomes" id="UP000605992"/>
    </source>
</evidence>
<dbReference type="InterPro" id="IPR000182">
    <property type="entry name" value="GNAT_dom"/>
</dbReference>
<name>A0A8J3XXF1_9ACTN</name>
<reference evidence="4" key="1">
    <citation type="submission" date="2021-01" db="EMBL/GenBank/DDBJ databases">
        <title>Whole genome shotgun sequence of Planotetraspora thailandica NBRC 104271.</title>
        <authorList>
            <person name="Komaki H."/>
            <person name="Tamura T."/>
        </authorList>
    </citation>
    <scope>NUCLEOTIDE SEQUENCE</scope>
    <source>
        <strain evidence="4">NBRC 104271</strain>
    </source>
</reference>
<dbReference type="SUPFAM" id="SSF55729">
    <property type="entry name" value="Acyl-CoA N-acyltransferases (Nat)"/>
    <property type="match status" value="1"/>
</dbReference>
<dbReference type="GO" id="GO:0016747">
    <property type="term" value="F:acyltransferase activity, transferring groups other than amino-acyl groups"/>
    <property type="evidence" value="ECO:0007669"/>
    <property type="project" value="InterPro"/>
</dbReference>
<evidence type="ECO:0000256" key="1">
    <source>
        <dbReference type="ARBA" id="ARBA00022679"/>
    </source>
</evidence>
<evidence type="ECO:0000256" key="2">
    <source>
        <dbReference type="ARBA" id="ARBA00023315"/>
    </source>
</evidence>
<dbReference type="Gene3D" id="3.40.630.30">
    <property type="match status" value="1"/>
</dbReference>
<protein>
    <submittedName>
        <fullName evidence="4">N-acetyltransferase</fullName>
    </submittedName>
</protein>
<proteinExistence type="predicted"/>
<feature type="domain" description="N-acetyltransferase" evidence="3">
    <location>
        <begin position="4"/>
        <end position="172"/>
    </location>
</feature>
<dbReference type="Proteomes" id="UP000605992">
    <property type="component" value="Unassembled WGS sequence"/>
</dbReference>
<organism evidence="4 5">
    <name type="scientific">Planotetraspora thailandica</name>
    <dbReference type="NCBI Taxonomy" id="487172"/>
    <lineage>
        <taxon>Bacteria</taxon>
        <taxon>Bacillati</taxon>
        <taxon>Actinomycetota</taxon>
        <taxon>Actinomycetes</taxon>
        <taxon>Streptosporangiales</taxon>
        <taxon>Streptosporangiaceae</taxon>
        <taxon>Planotetraspora</taxon>
    </lineage>
</organism>
<evidence type="ECO:0000313" key="4">
    <source>
        <dbReference type="EMBL" id="GII55836.1"/>
    </source>
</evidence>
<accession>A0A8J3XXF1</accession>
<keyword evidence="1" id="KW-0808">Transferase</keyword>
<dbReference type="PANTHER" id="PTHR43877:SF2">
    <property type="entry name" value="AMINOALKYLPHOSPHONATE N-ACETYLTRANSFERASE-RELATED"/>
    <property type="match status" value="1"/>
</dbReference>
<evidence type="ECO:0000259" key="3">
    <source>
        <dbReference type="PROSITE" id="PS51186"/>
    </source>
</evidence>
<dbReference type="EMBL" id="BOOR01000031">
    <property type="protein sequence ID" value="GII55836.1"/>
    <property type="molecule type" value="Genomic_DNA"/>
</dbReference>
<dbReference type="PROSITE" id="PS51186">
    <property type="entry name" value="GNAT"/>
    <property type="match status" value="1"/>
</dbReference>
<gene>
    <name evidence="4" type="ORF">Pth03_42250</name>
</gene>
<dbReference type="AlphaFoldDB" id="A0A8J3XXF1"/>
<comment type="caution">
    <text evidence="4">The sequence shown here is derived from an EMBL/GenBank/DDBJ whole genome shotgun (WGS) entry which is preliminary data.</text>
</comment>
<dbReference type="InterPro" id="IPR050832">
    <property type="entry name" value="Bact_Acetyltransf"/>
</dbReference>
<dbReference type="Pfam" id="PF00583">
    <property type="entry name" value="Acetyltransf_1"/>
    <property type="match status" value="1"/>
</dbReference>
<dbReference type="InterPro" id="IPR016181">
    <property type="entry name" value="Acyl_CoA_acyltransferase"/>
</dbReference>
<dbReference type="PANTHER" id="PTHR43877">
    <property type="entry name" value="AMINOALKYLPHOSPHONATE N-ACETYLTRANSFERASE-RELATED-RELATED"/>
    <property type="match status" value="1"/>
</dbReference>
<keyword evidence="2" id="KW-0012">Acyltransferase</keyword>
<keyword evidence="5" id="KW-1185">Reference proteome</keyword>
<dbReference type="CDD" id="cd04301">
    <property type="entry name" value="NAT_SF"/>
    <property type="match status" value="1"/>
</dbReference>